<evidence type="ECO:0000256" key="5">
    <source>
        <dbReference type="ARBA" id="ARBA00022960"/>
    </source>
</evidence>
<organism evidence="9 10">
    <name type="scientific">Pueribacillus theae</name>
    <dbReference type="NCBI Taxonomy" id="2171751"/>
    <lineage>
        <taxon>Bacteria</taxon>
        <taxon>Bacillati</taxon>
        <taxon>Bacillota</taxon>
        <taxon>Bacilli</taxon>
        <taxon>Bacillales</taxon>
        <taxon>Bacillaceae</taxon>
        <taxon>Pueribacillus</taxon>
    </lineage>
</organism>
<dbReference type="Proteomes" id="UP000245998">
    <property type="component" value="Unassembled WGS sequence"/>
</dbReference>
<comment type="caution">
    <text evidence="9">The sequence shown here is derived from an EMBL/GenBank/DDBJ whole genome shotgun (WGS) entry which is preliminary data.</text>
</comment>
<proteinExistence type="inferred from homology"/>
<keyword evidence="5" id="KW-0133">Cell shape</keyword>
<comment type="subcellular location">
    <subcellularLocation>
        <location evidence="1">Cell membrane</location>
        <topology evidence="1">Multi-pass membrane protein</topology>
    </subcellularLocation>
</comment>
<evidence type="ECO:0000256" key="4">
    <source>
        <dbReference type="ARBA" id="ARBA00022692"/>
    </source>
</evidence>
<protein>
    <submittedName>
        <fullName evidence="9">Rod shape-determining protein MreD</fullName>
    </submittedName>
</protein>
<dbReference type="NCBIfam" id="TIGR03426">
    <property type="entry name" value="shape_MreD"/>
    <property type="match status" value="1"/>
</dbReference>
<dbReference type="AlphaFoldDB" id="A0A2U1JZN4"/>
<evidence type="ECO:0000256" key="1">
    <source>
        <dbReference type="ARBA" id="ARBA00004651"/>
    </source>
</evidence>
<dbReference type="InterPro" id="IPR007227">
    <property type="entry name" value="Cell_shape_determining_MreD"/>
</dbReference>
<sequence>MKRIFLPLLLFFFFVFEGTVMQVVAPENYGSELVLVPRFTMVIIVLVAIYHSIPKAVVYAIVTGLLYDIIYTDLVGVYMFSMAITAYIVGQSAKIIHVNVIVGLLLTMIAIAILDFQVYGLYTLVGIVQLPIKLFLYERLFPSLILNSGFFILMFFPIRKLIDKID</sequence>
<evidence type="ECO:0000313" key="9">
    <source>
        <dbReference type="EMBL" id="PWA10710.1"/>
    </source>
</evidence>
<evidence type="ECO:0000256" key="3">
    <source>
        <dbReference type="ARBA" id="ARBA00022475"/>
    </source>
</evidence>
<gene>
    <name evidence="9" type="primary">mreD</name>
    <name evidence="9" type="ORF">DCC39_10480</name>
</gene>
<dbReference type="EMBL" id="QCZG01000020">
    <property type="protein sequence ID" value="PWA10710.1"/>
    <property type="molecule type" value="Genomic_DNA"/>
</dbReference>
<evidence type="ECO:0000256" key="6">
    <source>
        <dbReference type="ARBA" id="ARBA00022989"/>
    </source>
</evidence>
<feature type="transmembrane region" description="Helical" evidence="8">
    <location>
        <begin position="95"/>
        <end position="114"/>
    </location>
</feature>
<keyword evidence="4 8" id="KW-0812">Transmembrane</keyword>
<accession>A0A2U1JZN4</accession>
<evidence type="ECO:0000256" key="7">
    <source>
        <dbReference type="ARBA" id="ARBA00023136"/>
    </source>
</evidence>
<evidence type="ECO:0000256" key="8">
    <source>
        <dbReference type="SAM" id="Phobius"/>
    </source>
</evidence>
<evidence type="ECO:0000313" key="10">
    <source>
        <dbReference type="Proteomes" id="UP000245998"/>
    </source>
</evidence>
<dbReference type="GO" id="GO:0005886">
    <property type="term" value="C:plasma membrane"/>
    <property type="evidence" value="ECO:0007669"/>
    <property type="project" value="UniProtKB-SubCell"/>
</dbReference>
<name>A0A2U1JZN4_9BACI</name>
<dbReference type="OrthoDB" id="1653857at2"/>
<dbReference type="RefSeq" id="WP_116554851.1">
    <property type="nucleotide sequence ID" value="NZ_QCZG01000020.1"/>
</dbReference>
<feature type="transmembrane region" description="Helical" evidence="8">
    <location>
        <begin position="143"/>
        <end position="162"/>
    </location>
</feature>
<keyword evidence="7 8" id="KW-0472">Membrane</keyword>
<evidence type="ECO:0000256" key="2">
    <source>
        <dbReference type="ARBA" id="ARBA00007776"/>
    </source>
</evidence>
<keyword evidence="6 8" id="KW-1133">Transmembrane helix</keyword>
<keyword evidence="3" id="KW-1003">Cell membrane</keyword>
<dbReference type="Pfam" id="PF04093">
    <property type="entry name" value="MreD"/>
    <property type="match status" value="1"/>
</dbReference>
<comment type="similarity">
    <text evidence="2">Belongs to the MreD family.</text>
</comment>
<feature type="transmembrane region" description="Helical" evidence="8">
    <location>
        <begin position="69"/>
        <end position="89"/>
    </location>
</feature>
<dbReference type="GO" id="GO:0008360">
    <property type="term" value="P:regulation of cell shape"/>
    <property type="evidence" value="ECO:0007669"/>
    <property type="project" value="UniProtKB-KW"/>
</dbReference>
<reference evidence="9 10" key="1">
    <citation type="submission" date="2018-04" db="EMBL/GenBank/DDBJ databases">
        <title>Camelliibacillus theae gen. nov., sp. nov., isolated from Pu'er tea.</title>
        <authorList>
            <person name="Niu L."/>
        </authorList>
    </citation>
    <scope>NUCLEOTIDE SEQUENCE [LARGE SCALE GENOMIC DNA]</scope>
    <source>
        <strain evidence="9 10">T8</strain>
    </source>
</reference>
<feature type="transmembrane region" description="Helical" evidence="8">
    <location>
        <begin position="38"/>
        <end position="62"/>
    </location>
</feature>
<keyword evidence="10" id="KW-1185">Reference proteome</keyword>